<evidence type="ECO:0000256" key="1">
    <source>
        <dbReference type="SAM" id="MobiDB-lite"/>
    </source>
</evidence>
<sequence length="76" mass="7662">MDLPLVSIDSTTARAHHDAAGMHLDEAALTALEKAAAEEEKVRPKGAASKNKAVRTPQVTPSGKSVDAPGAAASSG</sequence>
<protein>
    <recommendedName>
        <fullName evidence="4">Transposase</fullName>
    </recommendedName>
</protein>
<gene>
    <name evidence="2" type="ORF">VXC91_22840</name>
</gene>
<accession>A0ABU7FLE3</accession>
<evidence type="ECO:0008006" key="4">
    <source>
        <dbReference type="Google" id="ProtNLM"/>
    </source>
</evidence>
<reference evidence="2" key="1">
    <citation type="submission" date="2024-01" db="EMBL/GenBank/DDBJ databases">
        <title>First draft genome sequence data of TA4-1, the type strain of Gram-positive actinobacterium Streptomyces chiangmaiensis.</title>
        <authorList>
            <person name="Yasawong M."/>
            <person name="Nantapong N."/>
        </authorList>
    </citation>
    <scope>NUCLEOTIDE SEQUENCE</scope>
    <source>
        <strain evidence="2">TA4-1</strain>
    </source>
</reference>
<keyword evidence="3" id="KW-1185">Reference proteome</keyword>
<feature type="region of interest" description="Disordered" evidence="1">
    <location>
        <begin position="35"/>
        <end position="76"/>
    </location>
</feature>
<proteinExistence type="predicted"/>
<organism evidence="2 3">
    <name type="scientific">Streptomyces chiangmaiensis</name>
    <dbReference type="NCBI Taxonomy" id="766497"/>
    <lineage>
        <taxon>Bacteria</taxon>
        <taxon>Bacillati</taxon>
        <taxon>Actinomycetota</taxon>
        <taxon>Actinomycetes</taxon>
        <taxon>Kitasatosporales</taxon>
        <taxon>Streptomycetaceae</taxon>
        <taxon>Streptomyces</taxon>
    </lineage>
</organism>
<name>A0ABU7FLE3_9ACTN</name>
<comment type="caution">
    <text evidence="2">The sequence shown here is derived from an EMBL/GenBank/DDBJ whole genome shotgun (WGS) entry which is preliminary data.</text>
</comment>
<evidence type="ECO:0000313" key="2">
    <source>
        <dbReference type="EMBL" id="MED7824749.1"/>
    </source>
</evidence>
<evidence type="ECO:0000313" key="3">
    <source>
        <dbReference type="Proteomes" id="UP001333996"/>
    </source>
</evidence>
<dbReference type="Proteomes" id="UP001333996">
    <property type="component" value="Unassembled WGS sequence"/>
</dbReference>
<dbReference type="EMBL" id="JAYWVC010000082">
    <property type="protein sequence ID" value="MED7824749.1"/>
    <property type="molecule type" value="Genomic_DNA"/>
</dbReference>